<proteinExistence type="predicted"/>
<evidence type="ECO:0000259" key="4">
    <source>
        <dbReference type="PROSITE" id="PS51781"/>
    </source>
</evidence>
<dbReference type="InterPro" id="IPR052354">
    <property type="entry name" value="Cell_Wall_Dynamics_Protein"/>
</dbReference>
<evidence type="ECO:0000256" key="3">
    <source>
        <dbReference type="SAM" id="SignalP"/>
    </source>
</evidence>
<dbReference type="Proteomes" id="UP001589836">
    <property type="component" value="Unassembled WGS sequence"/>
</dbReference>
<dbReference type="InterPro" id="IPR003646">
    <property type="entry name" value="SH3-like_bac-type"/>
</dbReference>
<dbReference type="Gene3D" id="2.30.30.40">
    <property type="entry name" value="SH3 Domains"/>
    <property type="match status" value="5"/>
</dbReference>
<feature type="domain" description="SH3b" evidence="4">
    <location>
        <begin position="29"/>
        <end position="91"/>
    </location>
</feature>
<name>A0ABV6LJC0_9BACI</name>
<dbReference type="SMART" id="SM00646">
    <property type="entry name" value="Ami_3"/>
    <property type="match status" value="1"/>
</dbReference>
<keyword evidence="6" id="KW-1185">Reference proteome</keyword>
<feature type="signal peptide" evidence="3">
    <location>
        <begin position="1"/>
        <end position="20"/>
    </location>
</feature>
<keyword evidence="1" id="KW-0378">Hydrolase</keyword>
<reference evidence="5 6" key="1">
    <citation type="submission" date="2024-09" db="EMBL/GenBank/DDBJ databases">
        <authorList>
            <person name="Sun Q."/>
            <person name="Mori K."/>
        </authorList>
    </citation>
    <scope>NUCLEOTIDE SEQUENCE [LARGE SCALE GENOMIC DNA]</scope>
    <source>
        <strain evidence="5 6">NCAIM B.02529</strain>
    </source>
</reference>
<accession>A0ABV6LJC0</accession>
<dbReference type="InterPro" id="IPR017293">
    <property type="entry name" value="N-acetylmuramoyl-L-ala_amidase"/>
</dbReference>
<dbReference type="EMBL" id="JBHLTP010000003">
    <property type="protein sequence ID" value="MFC0522495.1"/>
    <property type="molecule type" value="Genomic_DNA"/>
</dbReference>
<protein>
    <submittedName>
        <fullName evidence="5">SH3 domain-containing protein</fullName>
    </submittedName>
</protein>
<comment type="caution">
    <text evidence="5">The sequence shown here is derived from an EMBL/GenBank/DDBJ whole genome shotgun (WGS) entry which is preliminary data.</text>
</comment>
<dbReference type="RefSeq" id="WP_377345026.1">
    <property type="nucleotide sequence ID" value="NZ_JBHLTP010000003.1"/>
</dbReference>
<dbReference type="PROSITE" id="PS51781">
    <property type="entry name" value="SH3B"/>
    <property type="match status" value="5"/>
</dbReference>
<evidence type="ECO:0000313" key="5">
    <source>
        <dbReference type="EMBL" id="MFC0522495.1"/>
    </source>
</evidence>
<organism evidence="5 6">
    <name type="scientific">Pontibacillus salicampi</name>
    <dbReference type="NCBI Taxonomy" id="1449801"/>
    <lineage>
        <taxon>Bacteria</taxon>
        <taxon>Bacillati</taxon>
        <taxon>Bacillota</taxon>
        <taxon>Bacilli</taxon>
        <taxon>Bacillales</taxon>
        <taxon>Bacillaceae</taxon>
        <taxon>Pontibacillus</taxon>
    </lineage>
</organism>
<dbReference type="PANTHER" id="PTHR34408:SF1">
    <property type="entry name" value="GLYCOSYL HYDROLASE FAMILY 19 DOMAIN-CONTAINING PROTEIN HI_1415"/>
    <property type="match status" value="1"/>
</dbReference>
<feature type="domain" description="SH3b" evidence="4">
    <location>
        <begin position="95"/>
        <end position="157"/>
    </location>
</feature>
<evidence type="ECO:0000256" key="1">
    <source>
        <dbReference type="ARBA" id="ARBA00022801"/>
    </source>
</evidence>
<dbReference type="InterPro" id="IPR002508">
    <property type="entry name" value="MurNAc-LAA_cat"/>
</dbReference>
<dbReference type="SUPFAM" id="SSF53187">
    <property type="entry name" value="Zn-dependent exopeptidases"/>
    <property type="match status" value="1"/>
</dbReference>
<sequence length="552" mass="60922">MHQQLRVLLFILMLFTTFTATTGSSVSAEGQVEVNAEPLQVREGPGLSYKAIGEVHKQESYTILSQENDWIKIQADSDTTGWVASWHVSITEDSSSTITSNADELRVRSEASSSSSVIGALQEGEEAPLLQQKEDWVQISYKGETGYVYKNYISITSSSPQSSTIINANHLNVREEPSTSSSVLDQLNKGMSVEILEKKNTWTKIAYQQKQGWVANEFLIANANASNKTNQSGTITVETPVLHVRAKPNVQSDLIGKVKEGTSLSFSKEEDGWYYITLSNGTSGWIASWLVSQKGETAKQEDWITFLYNATNIREGPSTDTSIVGRGGTGDQFKVLNHEDNWYEIEYNGHSAYVADWIVSPSDGYINEPSSPGLRNKTIVIDPGHGGRDVGAIGASGIFEKEVVLSTAKHLENRLKMAGANVIMTRSTDSYVALSSRAATSNIQDADAFLSLHYNSFPEAPSANGIGTFYYDSHHRELAKTVQAAMVKATGLDDRKAKQEDFHVIRENRQPSLLLELGFLSNKQEETYVRTNDYQENVSKGITTGLMEYFSK</sequence>
<dbReference type="SMART" id="SM00287">
    <property type="entry name" value="SH3b"/>
    <property type="match status" value="5"/>
</dbReference>
<feature type="domain" description="SH3b" evidence="4">
    <location>
        <begin position="230"/>
        <end position="294"/>
    </location>
</feature>
<dbReference type="Pfam" id="PF01520">
    <property type="entry name" value="Amidase_3"/>
    <property type="match status" value="1"/>
</dbReference>
<keyword evidence="2" id="KW-0961">Cell wall biogenesis/degradation</keyword>
<dbReference type="PIRSF" id="PIRSF037846">
    <property type="entry name" value="Autolysin_YrvJ_prd"/>
    <property type="match status" value="1"/>
</dbReference>
<dbReference type="Pfam" id="PF08239">
    <property type="entry name" value="SH3_3"/>
    <property type="match status" value="5"/>
</dbReference>
<dbReference type="PANTHER" id="PTHR34408">
    <property type="entry name" value="FAMILY PROTEIN, PUTATIVE-RELATED"/>
    <property type="match status" value="1"/>
</dbReference>
<feature type="chain" id="PRO_5047302507" evidence="3">
    <location>
        <begin position="21"/>
        <end position="552"/>
    </location>
</feature>
<gene>
    <name evidence="5" type="ORF">ACFFGV_02675</name>
</gene>
<dbReference type="Gene3D" id="3.40.630.40">
    <property type="entry name" value="Zn-dependent exopeptidases"/>
    <property type="match status" value="1"/>
</dbReference>
<feature type="domain" description="SH3b" evidence="4">
    <location>
        <begin position="160"/>
        <end position="223"/>
    </location>
</feature>
<feature type="domain" description="SH3b" evidence="4">
    <location>
        <begin position="301"/>
        <end position="362"/>
    </location>
</feature>
<dbReference type="CDD" id="cd02696">
    <property type="entry name" value="MurNAc-LAA"/>
    <property type="match status" value="1"/>
</dbReference>
<keyword evidence="3" id="KW-0732">Signal</keyword>
<evidence type="ECO:0000313" key="6">
    <source>
        <dbReference type="Proteomes" id="UP001589836"/>
    </source>
</evidence>
<evidence type="ECO:0000256" key="2">
    <source>
        <dbReference type="ARBA" id="ARBA00023316"/>
    </source>
</evidence>